<accession>V4S6Z2</accession>
<feature type="transmembrane region" description="Helical" evidence="1">
    <location>
        <begin position="6"/>
        <end position="31"/>
    </location>
</feature>
<reference evidence="2 3" key="1">
    <citation type="submission" date="2013-10" db="EMBL/GenBank/DDBJ databases">
        <authorList>
            <consortium name="International Citrus Genome Consortium"/>
            <person name="Jenkins J."/>
            <person name="Schmutz J."/>
            <person name="Prochnik S."/>
            <person name="Rokhsar D."/>
            <person name="Gmitter F."/>
            <person name="Ollitrault P."/>
            <person name="Machado M."/>
            <person name="Talon M."/>
            <person name="Wincker P."/>
            <person name="Jaillon O."/>
            <person name="Morgante M."/>
        </authorList>
    </citation>
    <scope>NUCLEOTIDE SEQUENCE</scope>
    <source>
        <strain evidence="3">cv. Clemenules</strain>
    </source>
</reference>
<name>V4S6Z2_CITCL</name>
<feature type="transmembrane region" description="Helical" evidence="1">
    <location>
        <begin position="63"/>
        <end position="83"/>
    </location>
</feature>
<dbReference type="EMBL" id="KI536978">
    <property type="protein sequence ID" value="ESR36182.1"/>
    <property type="molecule type" value="Genomic_DNA"/>
</dbReference>
<dbReference type="KEGG" id="cic:CICLE_v10029534mg"/>
<feature type="transmembrane region" description="Helical" evidence="1">
    <location>
        <begin position="95"/>
        <end position="116"/>
    </location>
</feature>
<organism evidence="2 3">
    <name type="scientific">Citrus clementina</name>
    <name type="common">Clementine</name>
    <name type="synonym">Citrus deliciosa x Citrus sinensis</name>
    <dbReference type="NCBI Taxonomy" id="85681"/>
    <lineage>
        <taxon>Eukaryota</taxon>
        <taxon>Viridiplantae</taxon>
        <taxon>Streptophyta</taxon>
        <taxon>Embryophyta</taxon>
        <taxon>Tracheophyta</taxon>
        <taxon>Spermatophyta</taxon>
        <taxon>Magnoliopsida</taxon>
        <taxon>eudicotyledons</taxon>
        <taxon>Gunneridae</taxon>
        <taxon>Pentapetalae</taxon>
        <taxon>rosids</taxon>
        <taxon>malvids</taxon>
        <taxon>Sapindales</taxon>
        <taxon>Rutaceae</taxon>
        <taxon>Aurantioideae</taxon>
        <taxon>Citrus</taxon>
    </lineage>
</organism>
<keyword evidence="1" id="KW-0812">Transmembrane</keyword>
<evidence type="ECO:0000313" key="3">
    <source>
        <dbReference type="Proteomes" id="UP000030687"/>
    </source>
</evidence>
<dbReference type="AlphaFoldDB" id="V4S6Z2"/>
<dbReference type="Gramene" id="ESR36182">
    <property type="protein sequence ID" value="ESR36182"/>
    <property type="gene ID" value="CICLE_v10029534mg"/>
</dbReference>
<protein>
    <recommendedName>
        <fullName evidence="4">Stress enhanced protein 1</fullName>
    </recommendedName>
</protein>
<evidence type="ECO:0008006" key="4">
    <source>
        <dbReference type="Google" id="ProtNLM"/>
    </source>
</evidence>
<keyword evidence="1" id="KW-0472">Membrane</keyword>
<evidence type="ECO:0000256" key="1">
    <source>
        <dbReference type="SAM" id="Phobius"/>
    </source>
</evidence>
<proteinExistence type="predicted"/>
<keyword evidence="1" id="KW-1133">Transmembrane helix</keyword>
<gene>
    <name evidence="2" type="ORF">CICLE_v10029534mg</name>
</gene>
<keyword evidence="3" id="KW-1185">Reference proteome</keyword>
<dbReference type="SUPFAM" id="SSF103511">
    <property type="entry name" value="Chlorophyll a-b binding protein"/>
    <property type="match status" value="1"/>
</dbReference>
<sequence>MSRNVFLPFLCPLVLRYLVLYLMLSFISIVWRISPQRKCLQKATSVTIRCEQGTKGRNSLDVWLGRLAMVGFAVAISVEISTGKGLLENFGLTSPLPTAALAVTALVGVLTAVFIFQSASEN</sequence>
<dbReference type="Proteomes" id="UP000030687">
    <property type="component" value="Unassembled WGS sequence"/>
</dbReference>
<evidence type="ECO:0000313" key="2">
    <source>
        <dbReference type="EMBL" id="ESR36182.1"/>
    </source>
</evidence>